<evidence type="ECO:0000313" key="8">
    <source>
        <dbReference type="Proteomes" id="UP000027730"/>
    </source>
</evidence>
<feature type="active site" description="Charge relay system" evidence="5">
    <location>
        <position position="146"/>
    </location>
</feature>
<comment type="similarity">
    <text evidence="2">Belongs to the amidase family.</text>
</comment>
<dbReference type="InterPro" id="IPR023631">
    <property type="entry name" value="Amidase_dom"/>
</dbReference>
<evidence type="ECO:0000259" key="6">
    <source>
        <dbReference type="Pfam" id="PF01425"/>
    </source>
</evidence>
<evidence type="ECO:0000256" key="1">
    <source>
        <dbReference type="ARBA" id="ARBA00001311"/>
    </source>
</evidence>
<dbReference type="PROSITE" id="PS00571">
    <property type="entry name" value="AMIDASES"/>
    <property type="match status" value="1"/>
</dbReference>
<gene>
    <name evidence="7" type="ORF">M436DRAFT_70732</name>
</gene>
<evidence type="ECO:0000256" key="5">
    <source>
        <dbReference type="PIRSR" id="PIRSR001221-1"/>
    </source>
</evidence>
<name>A0A074WPW7_9PEZI</name>
<dbReference type="Pfam" id="PF01425">
    <property type="entry name" value="Amidase"/>
    <property type="match status" value="1"/>
</dbReference>
<proteinExistence type="inferred from homology"/>
<dbReference type="PIRSF" id="PIRSF001221">
    <property type="entry name" value="Amidase_fungi"/>
    <property type="match status" value="1"/>
</dbReference>
<dbReference type="SUPFAM" id="SSF75304">
    <property type="entry name" value="Amidase signature (AS) enzymes"/>
    <property type="match status" value="1"/>
</dbReference>
<evidence type="ECO:0000313" key="7">
    <source>
        <dbReference type="EMBL" id="KEQ75200.1"/>
    </source>
</evidence>
<evidence type="ECO:0000256" key="4">
    <source>
        <dbReference type="ARBA" id="ARBA00022801"/>
    </source>
</evidence>
<dbReference type="OrthoDB" id="6428749at2759"/>
<sequence>MSVPVIQTFPVPAGDAAFEKTRRHLINQFDAKIPQDYIIARHVIDKPPTDVTEIPRSCGILSAEEIAITEDYDAVDLAKAIAQRKYTAVAVATAFSKRAIICHQISNCLTQWFPEEAIKQAKSLDDYLDEHGHTVGPLHGVPLSLKEHIAIRGRGTSYGFLASNHVSDNDSLLVSILRDSGAVFYVKTMQPQGLLHMESDNYMGRVLNPYNIHLSAGGSSGGEAALVALRGSVLGVGSDLGGSIRAPSAFCGLYGFKPTANILPMQGLLPRGFAAGLNIQPCVGPMCRSLRDMDLFMRTVIDSRPYLKDPLLVPIPWTGTKTSTAPRLKIGIMAMDDMITPMPPLTRAISWAQQRLDARPDVEVKKFTPYRAREALDLTRRIFTPDGGVGFRKLLAASGEPEHLLSTAVLDKATDSSHVNQISMLRAERDDFRREMAAHWNEQDVDLVLMPVFVGPAPAHDTAIYKGYTSVWNLVDYPAVAIPTPLVAEAKGVEKYADQQDIGVEDQYVRRMYERADFAGASLGLQLVARKHHDNLLFGALRLIQDALELK</sequence>
<feature type="active site" description="Charge relay system" evidence="5">
    <location>
        <position position="219"/>
    </location>
</feature>
<dbReference type="Proteomes" id="UP000027730">
    <property type="component" value="Unassembled WGS sequence"/>
</dbReference>
<comment type="catalytic activity">
    <reaction evidence="1">
        <text>a monocarboxylic acid amide + H2O = a monocarboxylate + NH4(+)</text>
        <dbReference type="Rhea" id="RHEA:12020"/>
        <dbReference type="ChEBI" id="CHEBI:15377"/>
        <dbReference type="ChEBI" id="CHEBI:28938"/>
        <dbReference type="ChEBI" id="CHEBI:35757"/>
        <dbReference type="ChEBI" id="CHEBI:83628"/>
        <dbReference type="EC" id="3.5.1.4"/>
    </reaction>
</comment>
<keyword evidence="8" id="KW-1185">Reference proteome</keyword>
<dbReference type="InterPro" id="IPR036928">
    <property type="entry name" value="AS_sf"/>
</dbReference>
<dbReference type="Gene3D" id="3.90.1300.10">
    <property type="entry name" value="Amidase signature (AS) domain"/>
    <property type="match status" value="1"/>
</dbReference>
<dbReference type="RefSeq" id="XP_013429727.1">
    <property type="nucleotide sequence ID" value="XM_013574273.1"/>
</dbReference>
<feature type="active site" description="Acyl-ester intermediate" evidence="5">
    <location>
        <position position="243"/>
    </location>
</feature>
<feature type="domain" description="Amidase" evidence="6">
    <location>
        <begin position="91"/>
        <end position="537"/>
    </location>
</feature>
<dbReference type="InterPro" id="IPR020556">
    <property type="entry name" value="Amidase_CS"/>
</dbReference>
<dbReference type="HOGENOM" id="CLU_009600_9_2_1"/>
<protein>
    <recommendedName>
        <fullName evidence="3">amidase</fullName>
        <ecNumber evidence="3">3.5.1.4</ecNumber>
    </recommendedName>
</protein>
<dbReference type="GO" id="GO:0004040">
    <property type="term" value="F:amidase activity"/>
    <property type="evidence" value="ECO:0007669"/>
    <property type="project" value="UniProtKB-EC"/>
</dbReference>
<dbReference type="AlphaFoldDB" id="A0A074WPW7"/>
<dbReference type="EC" id="3.5.1.4" evidence="3"/>
<accession>A0A074WPW7</accession>
<dbReference type="GeneID" id="25414812"/>
<dbReference type="PANTHER" id="PTHR46072:SF4">
    <property type="entry name" value="AMIDASE C550.07-RELATED"/>
    <property type="match status" value="1"/>
</dbReference>
<organism evidence="7 8">
    <name type="scientific">Aureobasidium namibiae CBS 147.97</name>
    <dbReference type="NCBI Taxonomy" id="1043004"/>
    <lineage>
        <taxon>Eukaryota</taxon>
        <taxon>Fungi</taxon>
        <taxon>Dikarya</taxon>
        <taxon>Ascomycota</taxon>
        <taxon>Pezizomycotina</taxon>
        <taxon>Dothideomycetes</taxon>
        <taxon>Dothideomycetidae</taxon>
        <taxon>Dothideales</taxon>
        <taxon>Saccotheciaceae</taxon>
        <taxon>Aureobasidium</taxon>
    </lineage>
</organism>
<dbReference type="PANTHER" id="PTHR46072">
    <property type="entry name" value="AMIDASE-RELATED-RELATED"/>
    <property type="match status" value="1"/>
</dbReference>
<dbReference type="STRING" id="1043004.A0A074WPW7"/>
<dbReference type="EMBL" id="KL584705">
    <property type="protein sequence ID" value="KEQ75200.1"/>
    <property type="molecule type" value="Genomic_DNA"/>
</dbReference>
<evidence type="ECO:0000256" key="2">
    <source>
        <dbReference type="ARBA" id="ARBA00009199"/>
    </source>
</evidence>
<evidence type="ECO:0000256" key="3">
    <source>
        <dbReference type="ARBA" id="ARBA00012922"/>
    </source>
</evidence>
<reference evidence="7 8" key="1">
    <citation type="journal article" date="2014" name="BMC Genomics">
        <title>Genome sequencing of four Aureobasidium pullulans varieties: biotechnological potential, stress tolerance, and description of new species.</title>
        <authorList>
            <person name="Gostin Ar C."/>
            <person name="Ohm R.A."/>
            <person name="Kogej T."/>
            <person name="Sonjak S."/>
            <person name="Turk M."/>
            <person name="Zajc J."/>
            <person name="Zalar P."/>
            <person name="Grube M."/>
            <person name="Sun H."/>
            <person name="Han J."/>
            <person name="Sharma A."/>
            <person name="Chiniquy J."/>
            <person name="Ngan C.Y."/>
            <person name="Lipzen A."/>
            <person name="Barry K."/>
            <person name="Grigoriev I.V."/>
            <person name="Gunde-Cimerman N."/>
        </authorList>
    </citation>
    <scope>NUCLEOTIDE SEQUENCE [LARGE SCALE GENOMIC DNA]</scope>
    <source>
        <strain evidence="7 8">CBS 147.97</strain>
    </source>
</reference>
<keyword evidence="4" id="KW-0378">Hydrolase</keyword>